<dbReference type="Pfam" id="PF08238">
    <property type="entry name" value="Sel1"/>
    <property type="match status" value="3"/>
</dbReference>
<keyword evidence="3" id="KW-1185">Reference proteome</keyword>
<feature type="region of interest" description="Disordered" evidence="1">
    <location>
        <begin position="1"/>
        <end position="87"/>
    </location>
</feature>
<dbReference type="Proteomes" id="UP000838763">
    <property type="component" value="Unassembled WGS sequence"/>
</dbReference>
<dbReference type="InterPro" id="IPR052945">
    <property type="entry name" value="Mitotic_Regulator"/>
</dbReference>
<dbReference type="GO" id="GO:0010972">
    <property type="term" value="P:negative regulation of G2/M transition of mitotic cell cycle"/>
    <property type="evidence" value="ECO:0007669"/>
    <property type="project" value="TreeGrafter"/>
</dbReference>
<dbReference type="InterPro" id="IPR006597">
    <property type="entry name" value="Sel1-like"/>
</dbReference>
<evidence type="ECO:0000313" key="3">
    <source>
        <dbReference type="Proteomes" id="UP000838763"/>
    </source>
</evidence>
<feature type="region of interest" description="Disordered" evidence="1">
    <location>
        <begin position="436"/>
        <end position="463"/>
    </location>
</feature>
<evidence type="ECO:0000256" key="1">
    <source>
        <dbReference type="SAM" id="MobiDB-lite"/>
    </source>
</evidence>
<gene>
    <name evidence="2" type="ORF">PPNO1_LOCUS6293</name>
</gene>
<dbReference type="AlphaFoldDB" id="A0A9P1MCG4"/>
<dbReference type="EMBL" id="CALLCH030000015">
    <property type="protein sequence ID" value="CAI4216641.1"/>
    <property type="molecule type" value="Genomic_DNA"/>
</dbReference>
<dbReference type="SUPFAM" id="SSF81901">
    <property type="entry name" value="HCP-like"/>
    <property type="match status" value="1"/>
</dbReference>
<feature type="region of interest" description="Disordered" evidence="1">
    <location>
        <begin position="111"/>
        <end position="153"/>
    </location>
</feature>
<protein>
    <recommendedName>
        <fullName evidence="4">HCP-like protein</fullName>
    </recommendedName>
</protein>
<dbReference type="Gene3D" id="1.25.40.10">
    <property type="entry name" value="Tetratricopeptide repeat domain"/>
    <property type="match status" value="1"/>
</dbReference>
<dbReference type="GO" id="GO:0032153">
    <property type="term" value="C:cell division site"/>
    <property type="evidence" value="ECO:0007669"/>
    <property type="project" value="TreeGrafter"/>
</dbReference>
<feature type="compositionally biased region" description="Low complexity" evidence="1">
    <location>
        <begin position="24"/>
        <end position="38"/>
    </location>
</feature>
<accession>A0A9P1MCG4</accession>
<dbReference type="OrthoDB" id="2384430at2759"/>
<evidence type="ECO:0000313" key="2">
    <source>
        <dbReference type="EMBL" id="CAI4216641.1"/>
    </source>
</evidence>
<dbReference type="PANTHER" id="PTHR43628">
    <property type="entry name" value="ACTIVATOR OF C KINASE PROTEIN 1-RELATED"/>
    <property type="match status" value="1"/>
</dbReference>
<sequence length="463" mass="50667">MSRLPPLTTESPLVVQARSDYFRSMSQDSATSDQSSQSENISDAFGLRTEVQDAFSEDKRPVSMHPRMSRIPPTPCNDIPVPSLDRQTSRGLDIGDTDTGLSAFGAQRVESPAPMESPLEERFSASPVRPDEGVGTSPSLRGDTFDGGEDKTGSSYIYSKFTIPKNKAAERLSISTLQKQEYFTWDQPAAQRTNVSGTIPGAPPSPPIRSSSPSGKGDTGAYGTRGPSLDQPTTVGPAPQPIPSASEMTAEEHLAKGIECHENGSLNESTYHLRLAAKQSHPTAMLLYALACRHGWGMKKNEKEGIQWLRKAAESASLEIADDEGQAKEGKHVDVLERRTRKAQFALSIYELGMCHMNGWGIEQDRALALRCFEIAGTWGDVDALQEAARCYAEGIGCKKDLKKSAKFYRMAEAKGVNLVGNSWIHKAKYNDEEDKDSKAETKSLKARSKSRTRTLFRLKSTS</sequence>
<organism evidence="2 3">
    <name type="scientific">Parascedosporium putredinis</name>
    <dbReference type="NCBI Taxonomy" id="1442378"/>
    <lineage>
        <taxon>Eukaryota</taxon>
        <taxon>Fungi</taxon>
        <taxon>Dikarya</taxon>
        <taxon>Ascomycota</taxon>
        <taxon>Pezizomycotina</taxon>
        <taxon>Sordariomycetes</taxon>
        <taxon>Hypocreomycetidae</taxon>
        <taxon>Microascales</taxon>
        <taxon>Microascaceae</taxon>
        <taxon>Parascedosporium</taxon>
    </lineage>
</organism>
<dbReference type="InterPro" id="IPR011990">
    <property type="entry name" value="TPR-like_helical_dom_sf"/>
</dbReference>
<comment type="caution">
    <text evidence="2">The sequence shown here is derived from an EMBL/GenBank/DDBJ whole genome shotgun (WGS) entry which is preliminary data.</text>
</comment>
<feature type="region of interest" description="Disordered" evidence="1">
    <location>
        <begin position="193"/>
        <end position="239"/>
    </location>
</feature>
<dbReference type="PANTHER" id="PTHR43628:SF11">
    <property type="entry name" value="PROTEIN DSF2"/>
    <property type="match status" value="1"/>
</dbReference>
<dbReference type="SMART" id="SM00671">
    <property type="entry name" value="SEL1"/>
    <property type="match status" value="3"/>
</dbReference>
<evidence type="ECO:0008006" key="4">
    <source>
        <dbReference type="Google" id="ProtNLM"/>
    </source>
</evidence>
<reference evidence="2" key="1">
    <citation type="submission" date="2022-11" db="EMBL/GenBank/DDBJ databases">
        <authorList>
            <person name="Scott C."/>
            <person name="Bruce N."/>
        </authorList>
    </citation>
    <scope>NUCLEOTIDE SEQUENCE</scope>
</reference>
<feature type="compositionally biased region" description="Basic residues" evidence="1">
    <location>
        <begin position="445"/>
        <end position="457"/>
    </location>
</feature>
<name>A0A9P1MCG4_9PEZI</name>
<proteinExistence type="predicted"/>